<evidence type="ECO:0000256" key="8">
    <source>
        <dbReference type="SAM" id="Phobius"/>
    </source>
</evidence>
<dbReference type="PANTHER" id="PTHR35011">
    <property type="entry name" value="2,3-DIKETO-L-GULONATE TRAP TRANSPORTER SMALL PERMEASE PROTEIN YIAM"/>
    <property type="match status" value="1"/>
</dbReference>
<sequence>MWYWYDKGEEWLAITLLGGTSLSMLVSSTARAIGQPFAGGAELAQFLFIWTAVLGADITLRRGGQVRIDAFVVRMPAKLQWVVTSLCLAMMALFLVLLIWYGFALATSNWQRPMGVAGLSYGYITLALPVGASLMLLTLIRRVVANGIIGSLVTDDDEIVEEAL</sequence>
<feature type="transmembrane region" description="Helical" evidence="8">
    <location>
        <begin position="81"/>
        <end position="101"/>
    </location>
</feature>
<feature type="domain" description="Tripartite ATP-independent periplasmic transporters DctQ component" evidence="9">
    <location>
        <begin position="22"/>
        <end position="144"/>
    </location>
</feature>
<gene>
    <name evidence="10" type="ORF">LCGC14_0055650</name>
</gene>
<evidence type="ECO:0000256" key="6">
    <source>
        <dbReference type="ARBA" id="ARBA00022989"/>
    </source>
</evidence>
<name>A0A0F9YSC2_9ZZZZ</name>
<dbReference type="InterPro" id="IPR007387">
    <property type="entry name" value="TRAP_DctQ"/>
</dbReference>
<dbReference type="GO" id="GO:0015740">
    <property type="term" value="P:C4-dicarboxylate transport"/>
    <property type="evidence" value="ECO:0007669"/>
    <property type="project" value="TreeGrafter"/>
</dbReference>
<evidence type="ECO:0000256" key="7">
    <source>
        <dbReference type="ARBA" id="ARBA00023136"/>
    </source>
</evidence>
<comment type="subcellular location">
    <subcellularLocation>
        <location evidence="1">Cell inner membrane</location>
        <topology evidence="1">Multi-pass membrane protein</topology>
    </subcellularLocation>
</comment>
<evidence type="ECO:0000259" key="9">
    <source>
        <dbReference type="Pfam" id="PF04290"/>
    </source>
</evidence>
<dbReference type="AlphaFoldDB" id="A0A0F9YSC2"/>
<reference evidence="10" key="1">
    <citation type="journal article" date="2015" name="Nature">
        <title>Complex archaea that bridge the gap between prokaryotes and eukaryotes.</title>
        <authorList>
            <person name="Spang A."/>
            <person name="Saw J.H."/>
            <person name="Jorgensen S.L."/>
            <person name="Zaremba-Niedzwiedzka K."/>
            <person name="Martijn J."/>
            <person name="Lind A.E."/>
            <person name="van Eijk R."/>
            <person name="Schleper C."/>
            <person name="Guy L."/>
            <person name="Ettema T.J."/>
        </authorList>
    </citation>
    <scope>NUCLEOTIDE SEQUENCE</scope>
</reference>
<keyword evidence="3" id="KW-1003">Cell membrane</keyword>
<dbReference type="Pfam" id="PF04290">
    <property type="entry name" value="DctQ"/>
    <property type="match status" value="1"/>
</dbReference>
<comment type="caution">
    <text evidence="10">The sequence shown here is derived from an EMBL/GenBank/DDBJ whole genome shotgun (WGS) entry which is preliminary data.</text>
</comment>
<dbReference type="EMBL" id="LAZR01000012">
    <property type="protein sequence ID" value="KKO07609.1"/>
    <property type="molecule type" value="Genomic_DNA"/>
</dbReference>
<evidence type="ECO:0000256" key="1">
    <source>
        <dbReference type="ARBA" id="ARBA00004429"/>
    </source>
</evidence>
<evidence type="ECO:0000256" key="3">
    <source>
        <dbReference type="ARBA" id="ARBA00022475"/>
    </source>
</evidence>
<feature type="transmembrane region" description="Helical" evidence="8">
    <location>
        <begin position="42"/>
        <end position="60"/>
    </location>
</feature>
<keyword evidence="5 8" id="KW-0812">Transmembrane</keyword>
<keyword evidence="4" id="KW-0997">Cell inner membrane</keyword>
<dbReference type="PANTHER" id="PTHR35011:SF2">
    <property type="entry name" value="2,3-DIKETO-L-GULONATE TRAP TRANSPORTER SMALL PERMEASE PROTEIN YIAM"/>
    <property type="match status" value="1"/>
</dbReference>
<dbReference type="GO" id="GO:0005886">
    <property type="term" value="C:plasma membrane"/>
    <property type="evidence" value="ECO:0007669"/>
    <property type="project" value="UniProtKB-SubCell"/>
</dbReference>
<dbReference type="GO" id="GO:0022857">
    <property type="term" value="F:transmembrane transporter activity"/>
    <property type="evidence" value="ECO:0007669"/>
    <property type="project" value="TreeGrafter"/>
</dbReference>
<protein>
    <recommendedName>
        <fullName evidence="9">Tripartite ATP-independent periplasmic transporters DctQ component domain-containing protein</fullName>
    </recommendedName>
</protein>
<proteinExistence type="predicted"/>
<dbReference type="InterPro" id="IPR055348">
    <property type="entry name" value="DctQ"/>
</dbReference>
<evidence type="ECO:0000256" key="2">
    <source>
        <dbReference type="ARBA" id="ARBA00022448"/>
    </source>
</evidence>
<evidence type="ECO:0000313" key="10">
    <source>
        <dbReference type="EMBL" id="KKO07609.1"/>
    </source>
</evidence>
<keyword evidence="2" id="KW-0813">Transport</keyword>
<feature type="transmembrane region" description="Helical" evidence="8">
    <location>
        <begin position="121"/>
        <end position="140"/>
    </location>
</feature>
<keyword evidence="7 8" id="KW-0472">Membrane</keyword>
<organism evidence="10">
    <name type="scientific">marine sediment metagenome</name>
    <dbReference type="NCBI Taxonomy" id="412755"/>
    <lineage>
        <taxon>unclassified sequences</taxon>
        <taxon>metagenomes</taxon>
        <taxon>ecological metagenomes</taxon>
    </lineage>
</organism>
<evidence type="ECO:0000256" key="4">
    <source>
        <dbReference type="ARBA" id="ARBA00022519"/>
    </source>
</evidence>
<evidence type="ECO:0000256" key="5">
    <source>
        <dbReference type="ARBA" id="ARBA00022692"/>
    </source>
</evidence>
<keyword evidence="6 8" id="KW-1133">Transmembrane helix</keyword>
<accession>A0A0F9YSC2</accession>